<sequence>MPSADLVPLTDFEILTVHDPKVSIQKFIKEQELTFKKGAGFYQLTKPEHIQLNKKVYVQKISDPDTLITGDSVRAVLSLGDSKGGAHKYMVDPDVLDEFRIFVQSTSYNRNLIGGTMFLYEKEGAAKAADAAAATANSSKKRPMDAPDFAGPSKQARTSTAPGTSIVHAPPAATGGANEEIEIVFSFDTTVSMYPCLSTVRGLLKDTLKRLTGLYAIFLFEPANASHLASSYLPHFTFSDQIPNIRIGIIAHGDYYAESTTYLIKASNNYRFCTSASIDKLCDFVSNVAPTCGGDWAECYELALHHAATRFDWSPTANKSLVVIGDAVPHEPGQVPFMPTGKQAKPTTIDWRVEAANLKKKGVRVYAVQCLDQRRSDAFYRDLALATSGFHLHLHQFSSIADFLVAICYKEFSASTGDTTHLVGFETEVRSAGRMFRNLCDLFNRLLDKPESKTNPTSKGLEAVSPSRFQVLTVDKDMPIKQFVMQRGLVFKTGKGFYEFTKPETVSNKKEIVLMDKKTGDFYTGWNVARKLAGVVPGMTQKQKPKGLDDYRVFVQSTSYNRKLIGGTGFLFEVDENL</sequence>
<dbReference type="AlphaFoldDB" id="A0A433D860"/>
<keyword evidence="3" id="KW-1185">Reference proteome</keyword>
<dbReference type="EMBL" id="RBNI01005050">
    <property type="protein sequence ID" value="RUP47015.1"/>
    <property type="molecule type" value="Genomic_DNA"/>
</dbReference>
<reference evidence="2 3" key="1">
    <citation type="journal article" date="2018" name="New Phytol.">
        <title>Phylogenomics of Endogonaceae and evolution of mycorrhizas within Mucoromycota.</title>
        <authorList>
            <person name="Chang Y."/>
            <person name="Desiro A."/>
            <person name="Na H."/>
            <person name="Sandor L."/>
            <person name="Lipzen A."/>
            <person name="Clum A."/>
            <person name="Barry K."/>
            <person name="Grigoriev I.V."/>
            <person name="Martin F.M."/>
            <person name="Stajich J.E."/>
            <person name="Smith M.E."/>
            <person name="Bonito G."/>
            <person name="Spatafora J.W."/>
        </authorList>
    </citation>
    <scope>NUCLEOTIDE SEQUENCE [LARGE SCALE GENOMIC DNA]</scope>
    <source>
        <strain evidence="2 3">GMNB39</strain>
    </source>
</reference>
<dbReference type="InterPro" id="IPR036465">
    <property type="entry name" value="vWFA_dom_sf"/>
</dbReference>
<evidence type="ECO:0000313" key="2">
    <source>
        <dbReference type="EMBL" id="RUP47015.1"/>
    </source>
</evidence>
<evidence type="ECO:0000256" key="1">
    <source>
        <dbReference type="SAM" id="MobiDB-lite"/>
    </source>
</evidence>
<proteinExistence type="predicted"/>
<accession>A0A433D860</accession>
<evidence type="ECO:0008006" key="4">
    <source>
        <dbReference type="Google" id="ProtNLM"/>
    </source>
</evidence>
<gene>
    <name evidence="2" type="ORF">BC936DRAFT_146223</name>
</gene>
<dbReference type="SUPFAM" id="SSF53300">
    <property type="entry name" value="vWA-like"/>
    <property type="match status" value="1"/>
</dbReference>
<protein>
    <recommendedName>
        <fullName evidence="4">VWFA domain-containing protein</fullName>
    </recommendedName>
</protein>
<evidence type="ECO:0000313" key="3">
    <source>
        <dbReference type="Proteomes" id="UP000268093"/>
    </source>
</evidence>
<dbReference type="Gene3D" id="3.40.50.410">
    <property type="entry name" value="von Willebrand factor, type A domain"/>
    <property type="match status" value="1"/>
</dbReference>
<dbReference type="OrthoDB" id="20889at2759"/>
<dbReference type="Proteomes" id="UP000268093">
    <property type="component" value="Unassembled WGS sequence"/>
</dbReference>
<feature type="region of interest" description="Disordered" evidence="1">
    <location>
        <begin position="136"/>
        <end position="173"/>
    </location>
</feature>
<dbReference type="PANTHER" id="PTHR47824">
    <property type="entry name" value="UBIQUITIN-LIKE DOMAIN-CONTAINING PROTEIN"/>
    <property type="match status" value="1"/>
</dbReference>
<dbReference type="PANTHER" id="PTHR47824:SF3">
    <property type="entry name" value="UBIQUITIN-LIKE DOMAIN-CONTAINING PROTEIN"/>
    <property type="match status" value="1"/>
</dbReference>
<organism evidence="2 3">
    <name type="scientific">Jimgerdemannia flammicorona</name>
    <dbReference type="NCBI Taxonomy" id="994334"/>
    <lineage>
        <taxon>Eukaryota</taxon>
        <taxon>Fungi</taxon>
        <taxon>Fungi incertae sedis</taxon>
        <taxon>Mucoromycota</taxon>
        <taxon>Mucoromycotina</taxon>
        <taxon>Endogonomycetes</taxon>
        <taxon>Endogonales</taxon>
        <taxon>Endogonaceae</taxon>
        <taxon>Jimgerdemannia</taxon>
    </lineage>
</organism>
<comment type="caution">
    <text evidence="2">The sequence shown here is derived from an EMBL/GenBank/DDBJ whole genome shotgun (WGS) entry which is preliminary data.</text>
</comment>
<name>A0A433D860_9FUNG</name>